<reference evidence="1 2" key="1">
    <citation type="submission" date="2018-06" db="EMBL/GenBank/DDBJ databases">
        <authorList>
            <consortium name="Pathogen Informatics"/>
            <person name="Doyle S."/>
        </authorList>
    </citation>
    <scope>NUCLEOTIDE SEQUENCE [LARGE SCALE GENOMIC DNA]</scope>
    <source>
        <strain evidence="1 2">NCTC8185</strain>
    </source>
</reference>
<proteinExistence type="predicted"/>
<comment type="caution">
    <text evidence="1">The sequence shown here is derived from an EMBL/GenBank/DDBJ whole genome shotgun (WGS) entry which is preliminary data.</text>
</comment>
<dbReference type="Proteomes" id="UP000254076">
    <property type="component" value="Unassembled WGS sequence"/>
</dbReference>
<dbReference type="EMBL" id="UHEQ01000003">
    <property type="protein sequence ID" value="SUN11910.1"/>
    <property type="molecule type" value="Genomic_DNA"/>
</dbReference>
<dbReference type="AlphaFoldDB" id="A0A7Z7VZP5"/>
<organism evidence="1 2">
    <name type="scientific">Streptococcus agalactiae</name>
    <dbReference type="NCBI Taxonomy" id="1311"/>
    <lineage>
        <taxon>Bacteria</taxon>
        <taxon>Bacillati</taxon>
        <taxon>Bacillota</taxon>
        <taxon>Bacilli</taxon>
        <taxon>Lactobacillales</taxon>
        <taxon>Streptococcaceae</taxon>
        <taxon>Streptococcus</taxon>
    </lineage>
</organism>
<accession>A0A7Z7VZP5</accession>
<protein>
    <submittedName>
        <fullName evidence="1">Uncharacterized protein</fullName>
    </submittedName>
</protein>
<name>A0A7Z7VZP5_STRAG</name>
<dbReference type="RefSeq" id="WP_172758322.1">
    <property type="nucleotide sequence ID" value="NZ_UHEL01000004.1"/>
</dbReference>
<evidence type="ECO:0000313" key="2">
    <source>
        <dbReference type="Proteomes" id="UP000254076"/>
    </source>
</evidence>
<evidence type="ECO:0000313" key="1">
    <source>
        <dbReference type="EMBL" id="SUN11910.1"/>
    </source>
</evidence>
<sequence>MATNARIGLLTKSNTATFIKAAYEGYPSYTGSLLTSAFNSLKQVKELLKKGNIIMLEENLDEVETDSLVKVTENIRFVGSESDLEGDYLADYTYVYKETEKRWYILTDGKLVPCYL</sequence>
<gene>
    <name evidence="1" type="ORF">NCTC8185_00044</name>
</gene>